<feature type="domain" description="FAD-binding" evidence="7">
    <location>
        <begin position="320"/>
        <end position="360"/>
    </location>
</feature>
<dbReference type="Pfam" id="PF01494">
    <property type="entry name" value="FAD_binding_3"/>
    <property type="match status" value="1"/>
</dbReference>
<feature type="transmembrane region" description="Helical" evidence="6">
    <location>
        <begin position="12"/>
        <end position="32"/>
    </location>
</feature>
<keyword evidence="6" id="KW-1133">Transmembrane helix</keyword>
<dbReference type="PANTHER" id="PTHR13789">
    <property type="entry name" value="MONOOXYGENASE"/>
    <property type="match status" value="1"/>
</dbReference>
<dbReference type="PANTHER" id="PTHR13789:SF309">
    <property type="entry name" value="PUTATIVE (AFU_ORTHOLOGUE AFUA_6G14510)-RELATED"/>
    <property type="match status" value="1"/>
</dbReference>
<keyword evidence="6" id="KW-0812">Transmembrane</keyword>
<accession>A0AA38YBV3</accession>
<evidence type="ECO:0000256" key="6">
    <source>
        <dbReference type="SAM" id="Phobius"/>
    </source>
</evidence>
<proteinExistence type="inferred from homology"/>
<evidence type="ECO:0000256" key="2">
    <source>
        <dbReference type="ARBA" id="ARBA00022630"/>
    </source>
</evidence>
<keyword evidence="6" id="KW-0472">Membrane</keyword>
<organism evidence="8 9">
    <name type="scientific">Knufia peltigerae</name>
    <dbReference type="NCBI Taxonomy" id="1002370"/>
    <lineage>
        <taxon>Eukaryota</taxon>
        <taxon>Fungi</taxon>
        <taxon>Dikarya</taxon>
        <taxon>Ascomycota</taxon>
        <taxon>Pezizomycotina</taxon>
        <taxon>Eurotiomycetes</taxon>
        <taxon>Chaetothyriomycetidae</taxon>
        <taxon>Chaetothyriales</taxon>
        <taxon>Trichomeriaceae</taxon>
        <taxon>Knufia</taxon>
    </lineage>
</organism>
<dbReference type="GO" id="GO:0004497">
    <property type="term" value="F:monooxygenase activity"/>
    <property type="evidence" value="ECO:0007669"/>
    <property type="project" value="UniProtKB-KW"/>
</dbReference>
<keyword evidence="3" id="KW-0274">FAD</keyword>
<comment type="similarity">
    <text evidence="1">Belongs to the paxM FAD-dependent monooxygenase family.</text>
</comment>
<evidence type="ECO:0000256" key="5">
    <source>
        <dbReference type="ARBA" id="ARBA00023033"/>
    </source>
</evidence>
<dbReference type="GO" id="GO:0071949">
    <property type="term" value="F:FAD binding"/>
    <property type="evidence" value="ECO:0007669"/>
    <property type="project" value="InterPro"/>
</dbReference>
<evidence type="ECO:0000259" key="7">
    <source>
        <dbReference type="Pfam" id="PF01494"/>
    </source>
</evidence>
<dbReference type="PRINTS" id="PR00420">
    <property type="entry name" value="RNGMNOXGNASE"/>
</dbReference>
<dbReference type="SUPFAM" id="SSF51905">
    <property type="entry name" value="FAD/NAD(P)-binding domain"/>
    <property type="match status" value="1"/>
</dbReference>
<dbReference type="Gene3D" id="3.50.50.60">
    <property type="entry name" value="FAD/NAD(P)-binding domain"/>
    <property type="match status" value="1"/>
</dbReference>
<evidence type="ECO:0000313" key="9">
    <source>
        <dbReference type="Proteomes" id="UP001172681"/>
    </source>
</evidence>
<evidence type="ECO:0000313" key="8">
    <source>
        <dbReference type="EMBL" id="KAJ9643297.1"/>
    </source>
</evidence>
<name>A0AA38YBV3_9EURO</name>
<dbReference type="InterPro" id="IPR050493">
    <property type="entry name" value="FAD-dep_Monooxygenase_BioMet"/>
</dbReference>
<protein>
    <recommendedName>
        <fullName evidence="7">FAD-binding domain-containing protein</fullName>
    </recommendedName>
</protein>
<dbReference type="EMBL" id="JAPDRN010000008">
    <property type="protein sequence ID" value="KAJ9643297.1"/>
    <property type="molecule type" value="Genomic_DNA"/>
</dbReference>
<evidence type="ECO:0000256" key="4">
    <source>
        <dbReference type="ARBA" id="ARBA00023002"/>
    </source>
</evidence>
<reference evidence="8" key="1">
    <citation type="submission" date="2022-10" db="EMBL/GenBank/DDBJ databases">
        <title>Culturing micro-colonial fungi from biological soil crusts in the Mojave desert and describing Neophaeococcomyces mojavensis, and introducing the new genera and species Taxawa tesnikishii.</title>
        <authorList>
            <person name="Kurbessoian T."/>
            <person name="Stajich J.E."/>
        </authorList>
    </citation>
    <scope>NUCLEOTIDE SEQUENCE</scope>
    <source>
        <strain evidence="8">TK_35</strain>
    </source>
</reference>
<keyword evidence="9" id="KW-1185">Reference proteome</keyword>
<dbReference type="InterPro" id="IPR036188">
    <property type="entry name" value="FAD/NAD-bd_sf"/>
</dbReference>
<evidence type="ECO:0000256" key="3">
    <source>
        <dbReference type="ARBA" id="ARBA00022827"/>
    </source>
</evidence>
<sequence length="498" mass="54760">MSNDDTRKEIKVLIAGAGIAGLSTAIALGRLATDTPGLHFDVQLYDKATELREIGASIALSPNGLRTLERLGVDDALADDVSYRGPAALPMIYHHWKTNEVVSADRFVDVPDRKHQTARFHRGHLHSTLLGHVPRETIHLRKAVESVVVRDDDAANGVGGGGGGGGGTVTLLFQDGTSATGDVLIGADGLRSKVRRTFVPGHTLHHTGRTWIRSTFDASLIRDIPNLPADSAHWWGPRYTFFASRLGRNMYTTVGNYDPEDFPGRRGHGEFRWDQEGDVNFFRDLYADWNPVVKALADATPHVRMYPNLAGEPLESWVFEKRVTLVGDAAHTHGGAHAAGGSLALDDAWALYLSLKHVLSSSTIDDDDDDESDKTFGSEEFERAFTLYENTRRPHTTRLVESVLATKAAAVVPSTDEELREKMNNRPNMTWLTEHDVEATFAKVLENEMGNNVVEDDDARQVERESVIFDIREATTIMGIPGSESVLDTTTESAVMVK</sequence>
<evidence type="ECO:0000256" key="1">
    <source>
        <dbReference type="ARBA" id="ARBA00007992"/>
    </source>
</evidence>
<comment type="caution">
    <text evidence="8">The sequence shown here is derived from an EMBL/GenBank/DDBJ whole genome shotgun (WGS) entry which is preliminary data.</text>
</comment>
<keyword evidence="4" id="KW-0560">Oxidoreductase</keyword>
<dbReference type="AlphaFoldDB" id="A0AA38YBV3"/>
<dbReference type="Proteomes" id="UP001172681">
    <property type="component" value="Unassembled WGS sequence"/>
</dbReference>
<gene>
    <name evidence="8" type="ORF">H2204_002193</name>
</gene>
<keyword evidence="2" id="KW-0285">Flavoprotein</keyword>
<keyword evidence="5" id="KW-0503">Monooxygenase</keyword>
<dbReference type="InterPro" id="IPR002938">
    <property type="entry name" value="FAD-bd"/>
</dbReference>